<comment type="caution">
    <text evidence="1">The sequence shown here is derived from an EMBL/GenBank/DDBJ whole genome shotgun (WGS) entry which is preliminary data.</text>
</comment>
<keyword evidence="2" id="KW-1185">Reference proteome</keyword>
<evidence type="ECO:0000313" key="1">
    <source>
        <dbReference type="EMBL" id="KAL0125747.1"/>
    </source>
</evidence>
<evidence type="ECO:0000313" key="2">
    <source>
        <dbReference type="Proteomes" id="UP001430953"/>
    </source>
</evidence>
<gene>
    <name evidence="1" type="ORF">PUN28_004656</name>
</gene>
<protein>
    <submittedName>
        <fullName evidence="1">Uncharacterized protein</fullName>
    </submittedName>
</protein>
<dbReference type="AlphaFoldDB" id="A0AAW2GEM8"/>
<organism evidence="1 2">
    <name type="scientific">Cardiocondyla obscurior</name>
    <dbReference type="NCBI Taxonomy" id="286306"/>
    <lineage>
        <taxon>Eukaryota</taxon>
        <taxon>Metazoa</taxon>
        <taxon>Ecdysozoa</taxon>
        <taxon>Arthropoda</taxon>
        <taxon>Hexapoda</taxon>
        <taxon>Insecta</taxon>
        <taxon>Pterygota</taxon>
        <taxon>Neoptera</taxon>
        <taxon>Endopterygota</taxon>
        <taxon>Hymenoptera</taxon>
        <taxon>Apocrita</taxon>
        <taxon>Aculeata</taxon>
        <taxon>Formicoidea</taxon>
        <taxon>Formicidae</taxon>
        <taxon>Myrmicinae</taxon>
        <taxon>Cardiocondyla</taxon>
    </lineage>
</organism>
<accession>A0AAW2GEM8</accession>
<proteinExistence type="predicted"/>
<dbReference type="Proteomes" id="UP001430953">
    <property type="component" value="Unassembled WGS sequence"/>
</dbReference>
<reference evidence="1 2" key="1">
    <citation type="submission" date="2023-03" db="EMBL/GenBank/DDBJ databases">
        <title>High recombination rates correlate with genetic variation in Cardiocondyla obscurior ants.</title>
        <authorList>
            <person name="Errbii M."/>
        </authorList>
    </citation>
    <scope>NUCLEOTIDE SEQUENCE [LARGE SCALE GENOMIC DNA]</scope>
    <source>
        <strain evidence="1">Alpha-2009</strain>
        <tissue evidence="1">Whole body</tissue>
    </source>
</reference>
<sequence>MVTVKRSAAAVSRHVVRSVQLTITCHIIRDVQWYVIDVVTCYIICGSTLRARTRIYIIFGFFLRKIFDARRRSGTICLAAGRAETTKVLTSSPEPVSVNLLYLCLTYFLFLTYSDNGNKISNFKSRLNSIRVGGSNPRARRFIL</sequence>
<dbReference type="EMBL" id="JADYXP020000004">
    <property type="protein sequence ID" value="KAL0125747.1"/>
    <property type="molecule type" value="Genomic_DNA"/>
</dbReference>
<name>A0AAW2GEM8_9HYME</name>